<dbReference type="EMBL" id="MK500418">
    <property type="protein sequence ID" value="QBK89376.1"/>
    <property type="molecule type" value="Genomic_DNA"/>
</dbReference>
<name>A0A4P6VLQ1_9VIRU</name>
<accession>A0A4P6VLQ1</accession>
<evidence type="ECO:0000313" key="1">
    <source>
        <dbReference type="EMBL" id="QBK89376.1"/>
    </source>
</evidence>
<proteinExistence type="predicted"/>
<reference evidence="1" key="1">
    <citation type="journal article" date="2019" name="MBio">
        <title>Virus Genomes from Deep Sea Sediments Expand the Ocean Megavirome and Support Independent Origins of Viral Gigantism.</title>
        <authorList>
            <person name="Backstrom D."/>
            <person name="Yutin N."/>
            <person name="Jorgensen S.L."/>
            <person name="Dharamshi J."/>
            <person name="Homa F."/>
            <person name="Zaremba-Niedwiedzka K."/>
            <person name="Spang A."/>
            <person name="Wolf Y.I."/>
            <person name="Koonin E.V."/>
            <person name="Ettema T.J."/>
        </authorList>
    </citation>
    <scope>NUCLEOTIDE SEQUENCE</scope>
</reference>
<protein>
    <submittedName>
        <fullName evidence="1">Uncharacterized protein</fullName>
    </submittedName>
</protein>
<gene>
    <name evidence="1" type="ORF">LCMiAC02_04710</name>
</gene>
<sequence>MSFSPLSKRVHNEYLKKLGMAKLSIEEKMHRLKDLLAEEEYNKIVKKYKEAFKIIKNDKKELRKYHANLVNNKIRYSGRPFIIKTRKLDLDKYLNIEPKIISHAGIFFNRDTVYHNLPIGIKYGKEEYNKEVVSKYDWVTCKANEKRAFFTLRTNKEIEKFIKNWTNKFSYDHRYNASELFTYILAYWLL</sequence>
<organism evidence="1">
    <name type="scientific">Mimivirus LCMiAC02</name>
    <dbReference type="NCBI Taxonomy" id="2506609"/>
    <lineage>
        <taxon>Viruses</taxon>
        <taxon>Varidnaviria</taxon>
        <taxon>Bamfordvirae</taxon>
        <taxon>Nucleocytoviricota</taxon>
        <taxon>Megaviricetes</taxon>
        <taxon>Imitervirales</taxon>
        <taxon>Mimiviridae</taxon>
        <taxon>Klosneuvirinae</taxon>
    </lineage>
</organism>